<dbReference type="PROSITE" id="PS51257">
    <property type="entry name" value="PROKAR_LIPOPROTEIN"/>
    <property type="match status" value="1"/>
</dbReference>
<comment type="caution">
    <text evidence="3">The sequence shown here is derived from an EMBL/GenBank/DDBJ whole genome shotgun (WGS) entry which is preliminary data.</text>
</comment>
<evidence type="ECO:0000313" key="3">
    <source>
        <dbReference type="EMBL" id="KPL77386.1"/>
    </source>
</evidence>
<keyword evidence="4" id="KW-1185">Reference proteome</keyword>
<dbReference type="STRING" id="229921.ADN01_15870"/>
<dbReference type="OrthoDB" id="173404at2"/>
<evidence type="ECO:0000313" key="4">
    <source>
        <dbReference type="Proteomes" id="UP000050501"/>
    </source>
</evidence>
<keyword evidence="2" id="KW-0732">Signal</keyword>
<evidence type="ECO:0000256" key="1">
    <source>
        <dbReference type="SAM" id="MobiDB-lite"/>
    </source>
</evidence>
<dbReference type="AlphaFoldDB" id="A0A0N8GN84"/>
<dbReference type="EMBL" id="LGCM01000060">
    <property type="protein sequence ID" value="KPL77386.1"/>
    <property type="molecule type" value="Genomic_DNA"/>
</dbReference>
<evidence type="ECO:0000256" key="2">
    <source>
        <dbReference type="SAM" id="SignalP"/>
    </source>
</evidence>
<feature type="region of interest" description="Disordered" evidence="1">
    <location>
        <begin position="41"/>
        <end position="83"/>
    </location>
</feature>
<dbReference type="Proteomes" id="UP000050501">
    <property type="component" value="Unassembled WGS sequence"/>
</dbReference>
<dbReference type="RefSeq" id="WP_062419070.1">
    <property type="nucleotide sequence ID" value="NZ_DF967974.1"/>
</dbReference>
<feature type="compositionally biased region" description="Low complexity" evidence="1">
    <location>
        <begin position="73"/>
        <end position="83"/>
    </location>
</feature>
<name>A0A0N8GN84_9CHLR</name>
<reference evidence="3 4" key="1">
    <citation type="submission" date="2015-07" db="EMBL/GenBank/DDBJ databases">
        <title>Genome sequence of Levilinea saccharolytica DSM 16555.</title>
        <authorList>
            <person name="Hemp J."/>
            <person name="Ward L.M."/>
            <person name="Pace L.A."/>
            <person name="Fischer W.W."/>
        </authorList>
    </citation>
    <scope>NUCLEOTIDE SEQUENCE [LARGE SCALE GENOMIC DNA]</scope>
    <source>
        <strain evidence="3 4">KIBI-1</strain>
    </source>
</reference>
<sequence length="261" mass="27217">MHKFILHNRALVGWVMAACLMVLAACSPAAPVTPAAEAAPSQAPTAVPAEPTATAEPTAVPTAEPTPEPQPTAAPTEAQPVPTEVPQGLTAWCMGLEFNGAANYAGGVYEMPAGGKPAVLNGDVVNLSVPAVSCTLAFQMSQPLAAGTRLELAEMNSATAWLSAELTPAAGSDRQGFVTLIHAYVINPPFWEITYPYRVKGPDGTVLAEGKLRLARPAPKLCWNGDIPDPVTLQCVKNDPKELEPGDPGYCGGIFECYVGE</sequence>
<feature type="compositionally biased region" description="Low complexity" evidence="1">
    <location>
        <begin position="41"/>
        <end position="63"/>
    </location>
</feature>
<gene>
    <name evidence="3" type="ORF">ADN01_15870</name>
</gene>
<feature type="chain" id="PRO_5006025811" evidence="2">
    <location>
        <begin position="25"/>
        <end position="261"/>
    </location>
</feature>
<accession>A0A0N8GN84</accession>
<organism evidence="3 4">
    <name type="scientific">Levilinea saccharolytica</name>
    <dbReference type="NCBI Taxonomy" id="229921"/>
    <lineage>
        <taxon>Bacteria</taxon>
        <taxon>Bacillati</taxon>
        <taxon>Chloroflexota</taxon>
        <taxon>Anaerolineae</taxon>
        <taxon>Anaerolineales</taxon>
        <taxon>Anaerolineaceae</taxon>
        <taxon>Levilinea</taxon>
    </lineage>
</organism>
<protein>
    <submittedName>
        <fullName evidence="3">Uncharacterized protein</fullName>
    </submittedName>
</protein>
<feature type="signal peptide" evidence="2">
    <location>
        <begin position="1"/>
        <end position="24"/>
    </location>
</feature>
<proteinExistence type="predicted"/>